<dbReference type="Proteomes" id="UP000294299">
    <property type="component" value="Chromosome NFRAN"/>
</dbReference>
<reference evidence="1 2" key="1">
    <citation type="submission" date="2019-02" db="EMBL/GenBank/DDBJ databases">
        <authorList>
            <person name="Lehtovirta-Morley E L."/>
        </authorList>
    </citation>
    <scope>NUCLEOTIDE SEQUENCE [LARGE SCALE GENOMIC DNA]</scope>
    <source>
        <strain evidence="1">NFRAN1</strain>
    </source>
</reference>
<name>A0A484IF65_9ARCH</name>
<organism evidence="1 2">
    <name type="scientific">Candidatus Nitrosocosmicus franklandianus</name>
    <dbReference type="NCBI Taxonomy" id="1798806"/>
    <lineage>
        <taxon>Archaea</taxon>
        <taxon>Nitrososphaerota</taxon>
        <taxon>Nitrososphaeria</taxon>
        <taxon>Nitrososphaerales</taxon>
        <taxon>Nitrososphaeraceae</taxon>
        <taxon>Candidatus Nitrosocosmicus</taxon>
    </lineage>
</organism>
<dbReference type="GeneID" id="39420683"/>
<evidence type="ECO:0000313" key="2">
    <source>
        <dbReference type="Proteomes" id="UP000294299"/>
    </source>
</evidence>
<evidence type="ECO:0008006" key="3">
    <source>
        <dbReference type="Google" id="ProtNLM"/>
    </source>
</evidence>
<keyword evidence="2" id="KW-1185">Reference proteome</keyword>
<dbReference type="OrthoDB" id="8243at2157"/>
<dbReference type="RefSeq" id="WP_134483589.1">
    <property type="nucleotide sequence ID" value="NZ_LR216287.1"/>
</dbReference>
<dbReference type="EMBL" id="LR216287">
    <property type="protein sequence ID" value="VFJ13634.1"/>
    <property type="molecule type" value="Genomic_DNA"/>
</dbReference>
<accession>A0A484IF65</accession>
<gene>
    <name evidence="1" type="ORF">NFRAN_1312</name>
</gene>
<evidence type="ECO:0000313" key="1">
    <source>
        <dbReference type="EMBL" id="VFJ13634.1"/>
    </source>
</evidence>
<protein>
    <recommendedName>
        <fullName evidence="3">PRC-barrel domain protein</fullName>
    </recommendedName>
</protein>
<dbReference type="KEGG" id="nfn:NFRAN_1312"/>
<dbReference type="AlphaFoldDB" id="A0A484IF65"/>
<sequence length="79" mass="9188">MSNNNFDINWTDVIKREARGSDGYDLGEVQEVSTDYRITEKGIVDKTKYVIPKSLAQKFDRDCLYFQISEEGAKVYKKE</sequence>
<proteinExistence type="predicted"/>